<dbReference type="PANTHER" id="PTHR12370">
    <property type="entry name" value="PHOSPHOLIPASE B-RELATED"/>
    <property type="match status" value="1"/>
</dbReference>
<gene>
    <name evidence="8" type="ORF">PGLA1383_LOCUS48204</name>
</gene>
<dbReference type="Proteomes" id="UP000654075">
    <property type="component" value="Unassembled WGS sequence"/>
</dbReference>
<keyword evidence="2" id="KW-0732">Signal</keyword>
<reference evidence="8" key="1">
    <citation type="submission" date="2021-02" db="EMBL/GenBank/DDBJ databases">
        <authorList>
            <person name="Dougan E. K."/>
            <person name="Rhodes N."/>
            <person name="Thang M."/>
            <person name="Chan C."/>
        </authorList>
    </citation>
    <scope>NUCLEOTIDE SEQUENCE</scope>
</reference>
<keyword evidence="6" id="KW-0325">Glycoprotein</keyword>
<sequence length="186" mass="20560">MVVDFKLFAPGEPLRPDLLWVIEEMPGLLMGCDCTGTLASGYWPSYNVPCGPQIFNKSGYAAMAASHGNYFSYELAPRAKLFRRDHSSVVDMASLKSLMRYNDYLRDPYFVDSTGSPNPNYAICARGDLGTRAGQLPDAMAPRSHHTARVLRSCEPRPSTDLRAQWDEAICHLSLGTASGSRLKHT</sequence>
<keyword evidence="9" id="KW-1185">Reference proteome</keyword>
<keyword evidence="5 7" id="KW-0443">Lipid metabolism</keyword>
<name>A0A813H3L4_POLGL</name>
<evidence type="ECO:0000256" key="5">
    <source>
        <dbReference type="ARBA" id="ARBA00023098"/>
    </source>
</evidence>
<proteinExistence type="inferred from homology"/>
<dbReference type="PANTHER" id="PTHR12370:SF3">
    <property type="entry name" value="PHOSPHOLIPASE B-LIKE 2-RELATED"/>
    <property type="match status" value="1"/>
</dbReference>
<evidence type="ECO:0000313" key="9">
    <source>
        <dbReference type="Proteomes" id="UP000654075"/>
    </source>
</evidence>
<organism evidence="8 9">
    <name type="scientific">Polarella glacialis</name>
    <name type="common">Dinoflagellate</name>
    <dbReference type="NCBI Taxonomy" id="89957"/>
    <lineage>
        <taxon>Eukaryota</taxon>
        <taxon>Sar</taxon>
        <taxon>Alveolata</taxon>
        <taxon>Dinophyceae</taxon>
        <taxon>Suessiales</taxon>
        <taxon>Suessiaceae</taxon>
        <taxon>Polarella</taxon>
    </lineage>
</organism>
<protein>
    <recommendedName>
        <fullName evidence="7">Phospholipase B-like</fullName>
        <ecNumber evidence="7">3.1.1.-</ecNumber>
    </recommendedName>
</protein>
<comment type="similarity">
    <text evidence="1 7">Belongs to the phospholipase B-like family.</text>
</comment>
<evidence type="ECO:0000256" key="3">
    <source>
        <dbReference type="ARBA" id="ARBA00022801"/>
    </source>
</evidence>
<evidence type="ECO:0000256" key="7">
    <source>
        <dbReference type="RuleBase" id="RU364138"/>
    </source>
</evidence>
<dbReference type="InterPro" id="IPR007000">
    <property type="entry name" value="PLipase_B-like"/>
</dbReference>
<dbReference type="AlphaFoldDB" id="A0A813H3L4"/>
<evidence type="ECO:0000313" key="8">
    <source>
        <dbReference type="EMBL" id="CAE8632222.1"/>
    </source>
</evidence>
<dbReference type="Pfam" id="PF04916">
    <property type="entry name" value="Phospholip_B"/>
    <property type="match status" value="1"/>
</dbReference>
<evidence type="ECO:0000256" key="6">
    <source>
        <dbReference type="ARBA" id="ARBA00023180"/>
    </source>
</evidence>
<dbReference type="Gene3D" id="3.60.60.30">
    <property type="match status" value="1"/>
</dbReference>
<comment type="function">
    <text evidence="7">Putative phospholipase.</text>
</comment>
<keyword evidence="3 7" id="KW-0378">Hydrolase</keyword>
<dbReference type="EMBL" id="CAJNNV010030342">
    <property type="protein sequence ID" value="CAE8632222.1"/>
    <property type="molecule type" value="Genomic_DNA"/>
</dbReference>
<accession>A0A813H3L4</accession>
<dbReference type="GO" id="GO:0004620">
    <property type="term" value="F:phospholipase activity"/>
    <property type="evidence" value="ECO:0007669"/>
    <property type="project" value="InterPro"/>
</dbReference>
<evidence type="ECO:0000256" key="2">
    <source>
        <dbReference type="ARBA" id="ARBA00022729"/>
    </source>
</evidence>
<comment type="caution">
    <text evidence="8">The sequence shown here is derived from an EMBL/GenBank/DDBJ whole genome shotgun (WGS) entry which is preliminary data.</text>
</comment>
<evidence type="ECO:0000256" key="4">
    <source>
        <dbReference type="ARBA" id="ARBA00022963"/>
    </source>
</evidence>
<keyword evidence="4 7" id="KW-0442">Lipid degradation</keyword>
<dbReference type="GO" id="GO:0005576">
    <property type="term" value="C:extracellular region"/>
    <property type="evidence" value="ECO:0007669"/>
    <property type="project" value="TreeGrafter"/>
</dbReference>
<dbReference type="OrthoDB" id="419508at2759"/>
<dbReference type="GO" id="GO:0009395">
    <property type="term" value="P:phospholipid catabolic process"/>
    <property type="evidence" value="ECO:0007669"/>
    <property type="project" value="TreeGrafter"/>
</dbReference>
<evidence type="ECO:0000256" key="1">
    <source>
        <dbReference type="ARBA" id="ARBA00007835"/>
    </source>
</evidence>
<dbReference type="EC" id="3.1.1.-" evidence="7"/>